<keyword evidence="1" id="KW-0472">Membrane</keyword>
<sequence>MADEPTLGEVARRLADVHADLKEDLHQLASRLDGKVSTDIFELRMKTLEKDIADAAARATAVEAGQAERDRKRAADRRLAFSALVAPVLLLLLQVYLSARGAGSA</sequence>
<dbReference type="Proteomes" id="UP000314251">
    <property type="component" value="Unassembled WGS sequence"/>
</dbReference>
<reference evidence="2" key="1">
    <citation type="submission" date="2019-10" db="EMBL/GenBank/DDBJ databases">
        <title>Nonomuraea sp. nov., isolated from Phyllanthus amarus.</title>
        <authorList>
            <person name="Klykleung N."/>
            <person name="Tanasupawat S."/>
        </authorList>
    </citation>
    <scope>NUCLEOTIDE SEQUENCE [LARGE SCALE GENOMIC DNA]</scope>
    <source>
        <strain evidence="2">3MP-10</strain>
    </source>
</reference>
<keyword evidence="1" id="KW-1133">Transmembrane helix</keyword>
<comment type="caution">
    <text evidence="2">The sequence shown here is derived from an EMBL/GenBank/DDBJ whole genome shotgun (WGS) entry which is preliminary data.</text>
</comment>
<gene>
    <name evidence="2" type="ORF">FH607_019945</name>
</gene>
<evidence type="ECO:0000256" key="1">
    <source>
        <dbReference type="SAM" id="Phobius"/>
    </source>
</evidence>
<feature type="transmembrane region" description="Helical" evidence="1">
    <location>
        <begin position="79"/>
        <end position="99"/>
    </location>
</feature>
<dbReference type="RefSeq" id="WP_139670483.1">
    <property type="nucleotide sequence ID" value="NZ_VDLY02000013.1"/>
</dbReference>
<accession>A0A5N6A4I4</accession>
<dbReference type="AlphaFoldDB" id="A0A5N6A4I4"/>
<evidence type="ECO:0000313" key="2">
    <source>
        <dbReference type="EMBL" id="KAB8162913.1"/>
    </source>
</evidence>
<dbReference type="EMBL" id="VDLY02000013">
    <property type="protein sequence ID" value="KAB8162913.1"/>
    <property type="molecule type" value="Genomic_DNA"/>
</dbReference>
<evidence type="ECO:0000313" key="3">
    <source>
        <dbReference type="Proteomes" id="UP000314251"/>
    </source>
</evidence>
<proteinExistence type="predicted"/>
<organism evidence="2 3">
    <name type="scientific">Streptomyces mimosae</name>
    <dbReference type="NCBI Taxonomy" id="2586635"/>
    <lineage>
        <taxon>Bacteria</taxon>
        <taxon>Bacillati</taxon>
        <taxon>Actinomycetota</taxon>
        <taxon>Actinomycetes</taxon>
        <taxon>Kitasatosporales</taxon>
        <taxon>Streptomycetaceae</taxon>
        <taxon>Streptomyces</taxon>
    </lineage>
</organism>
<keyword evidence="1" id="KW-0812">Transmembrane</keyword>
<protein>
    <submittedName>
        <fullName evidence="2">Uncharacterized protein</fullName>
    </submittedName>
</protein>
<dbReference type="OrthoDB" id="4263358at2"/>
<name>A0A5N6A4I4_9ACTN</name>
<keyword evidence="3" id="KW-1185">Reference proteome</keyword>